<dbReference type="GO" id="GO:0046872">
    <property type="term" value="F:metal ion binding"/>
    <property type="evidence" value="ECO:0007669"/>
    <property type="project" value="UniProtKB-KW"/>
</dbReference>
<dbReference type="Proteomes" id="UP000284178">
    <property type="component" value="Unassembled WGS sequence"/>
</dbReference>
<evidence type="ECO:0000313" key="5">
    <source>
        <dbReference type="EMBL" id="RGR75901.1"/>
    </source>
</evidence>
<organism evidence="5 6">
    <name type="scientific">Holdemania filiformis</name>
    <dbReference type="NCBI Taxonomy" id="61171"/>
    <lineage>
        <taxon>Bacteria</taxon>
        <taxon>Bacillati</taxon>
        <taxon>Bacillota</taxon>
        <taxon>Erysipelotrichia</taxon>
        <taxon>Erysipelotrichales</taxon>
        <taxon>Erysipelotrichaceae</taxon>
        <taxon>Holdemania</taxon>
    </lineage>
</organism>
<dbReference type="Gene3D" id="3.40.1390.30">
    <property type="entry name" value="NIF3 (NGG1p interacting factor 3)-like"/>
    <property type="match status" value="1"/>
</dbReference>
<evidence type="ECO:0000256" key="4">
    <source>
        <dbReference type="PIRSR" id="PIRSR602678-1"/>
    </source>
</evidence>
<proteinExistence type="inferred from homology"/>
<feature type="binding site" evidence="4">
    <location>
        <position position="76"/>
    </location>
    <ligand>
        <name>a divalent metal cation</name>
        <dbReference type="ChEBI" id="CHEBI:60240"/>
        <label>1</label>
    </ligand>
</feature>
<keyword evidence="3 4" id="KW-0479">Metal-binding</keyword>
<dbReference type="PANTHER" id="PTHR13799">
    <property type="entry name" value="NGG1 INTERACTING FACTOR 3"/>
    <property type="match status" value="1"/>
</dbReference>
<comment type="caution">
    <text evidence="5">The sequence shown here is derived from an EMBL/GenBank/DDBJ whole genome shotgun (WGS) entry which is preliminary data.</text>
</comment>
<gene>
    <name evidence="5" type="ORF">DWY25_03955</name>
</gene>
<dbReference type="SUPFAM" id="SSF102705">
    <property type="entry name" value="NIF3 (NGG1p interacting factor 3)-like"/>
    <property type="match status" value="1"/>
</dbReference>
<feature type="binding site" evidence="4">
    <location>
        <position position="236"/>
    </location>
    <ligand>
        <name>a divalent metal cation</name>
        <dbReference type="ChEBI" id="CHEBI:60240"/>
        <label>1</label>
    </ligand>
</feature>
<evidence type="ECO:0000256" key="1">
    <source>
        <dbReference type="ARBA" id="ARBA00006964"/>
    </source>
</evidence>
<dbReference type="InterPro" id="IPR002678">
    <property type="entry name" value="DUF34/NIF3"/>
</dbReference>
<dbReference type="InterPro" id="IPR036069">
    <property type="entry name" value="DUF34/NIF3_sf"/>
</dbReference>
<feature type="binding site" evidence="4">
    <location>
        <position position="117"/>
    </location>
    <ligand>
        <name>a divalent metal cation</name>
        <dbReference type="ChEBI" id="CHEBI:60240"/>
        <label>1</label>
    </ligand>
</feature>
<dbReference type="PANTHER" id="PTHR13799:SF14">
    <property type="entry name" value="GTP CYCLOHYDROLASE 1 TYPE 2 HOMOLOG"/>
    <property type="match status" value="1"/>
</dbReference>
<feature type="binding site" evidence="4">
    <location>
        <position position="240"/>
    </location>
    <ligand>
        <name>a divalent metal cation</name>
        <dbReference type="ChEBI" id="CHEBI:60240"/>
        <label>1</label>
    </ligand>
</feature>
<evidence type="ECO:0000313" key="6">
    <source>
        <dbReference type="Proteomes" id="UP000284178"/>
    </source>
</evidence>
<dbReference type="Pfam" id="PF01784">
    <property type="entry name" value="DUF34_NIF3"/>
    <property type="match status" value="1"/>
</dbReference>
<sequence length="276" mass="31381">MISAYNENMGGLFMQIQTIIDHIQSHTPWVDYRKTRDFILIDGGSSEVSQVAVCWVATMKVIEECIRQDIHFIISHENCLYVETTAPYKTMKDLRDQKIKLCQKHQITIYRCHDGWDQFPVYGVADSLARSTGIPFDERPVSSFYHYAAIEKETVSELAEKLAKALKPHGCGYVEILGDPDQRVTKLGMGVGAAMNSQIMMMENVDCMILADDGFTNWIDLQWCLDAKVPCILCHHSTNEMEGMTGMVHYLSKVFPDCRFVKLDEGFQFTLVEAGE</sequence>
<reference evidence="5 6" key="1">
    <citation type="submission" date="2018-08" db="EMBL/GenBank/DDBJ databases">
        <title>A genome reference for cultivated species of the human gut microbiota.</title>
        <authorList>
            <person name="Zou Y."/>
            <person name="Xue W."/>
            <person name="Luo G."/>
        </authorList>
    </citation>
    <scope>NUCLEOTIDE SEQUENCE [LARGE SCALE GENOMIC DNA]</scope>
    <source>
        <strain evidence="5 6">AF24-29</strain>
    </source>
</reference>
<evidence type="ECO:0000256" key="3">
    <source>
        <dbReference type="ARBA" id="ARBA00022723"/>
    </source>
</evidence>
<dbReference type="GO" id="GO:0005737">
    <property type="term" value="C:cytoplasm"/>
    <property type="evidence" value="ECO:0007669"/>
    <property type="project" value="TreeGrafter"/>
</dbReference>
<evidence type="ECO:0000256" key="2">
    <source>
        <dbReference type="ARBA" id="ARBA00022112"/>
    </source>
</evidence>
<protein>
    <recommendedName>
        <fullName evidence="2">GTP cyclohydrolase 1 type 2 homolog</fullName>
    </recommendedName>
</protein>
<comment type="similarity">
    <text evidence="1">Belongs to the GTP cyclohydrolase I type 2/NIF3 family.</text>
</comment>
<name>A0A412G525_9FIRM</name>
<dbReference type="EMBL" id="QRUP01000003">
    <property type="protein sequence ID" value="RGR75901.1"/>
    <property type="molecule type" value="Genomic_DNA"/>
</dbReference>
<dbReference type="AlphaFoldDB" id="A0A412G525"/>
<accession>A0A412G525</accession>
<keyword evidence="6" id="KW-1185">Reference proteome</keyword>